<dbReference type="Pfam" id="PF16545">
    <property type="entry name" value="CCM2_C"/>
    <property type="match status" value="1"/>
</dbReference>
<dbReference type="PROSITE" id="PS01179">
    <property type="entry name" value="PID"/>
    <property type="match status" value="1"/>
</dbReference>
<dbReference type="PANTHER" id="PTHR21642:SF6">
    <property type="entry name" value="CEREBRAL CAVERNOUS MALFORMATIONS 2 HARMONIN-HOMOLOGY DOMAIN-CONTAINING PROTEIN"/>
    <property type="match status" value="1"/>
</dbReference>
<evidence type="ECO:0000313" key="5">
    <source>
        <dbReference type="Proteomes" id="UP001519460"/>
    </source>
</evidence>
<feature type="region of interest" description="Disordered" evidence="2">
    <location>
        <begin position="239"/>
        <end position="275"/>
    </location>
</feature>
<dbReference type="InterPro" id="IPR026159">
    <property type="entry name" value="Malcavernin"/>
</dbReference>
<feature type="compositionally biased region" description="Polar residues" evidence="2">
    <location>
        <begin position="261"/>
        <end position="275"/>
    </location>
</feature>
<dbReference type="EMBL" id="JACVVK020000196">
    <property type="protein sequence ID" value="KAK7485330.1"/>
    <property type="molecule type" value="Genomic_DNA"/>
</dbReference>
<feature type="compositionally biased region" description="Polar residues" evidence="2">
    <location>
        <begin position="239"/>
        <end position="249"/>
    </location>
</feature>
<evidence type="ECO:0000256" key="2">
    <source>
        <dbReference type="SAM" id="MobiDB-lite"/>
    </source>
</evidence>
<reference evidence="4 5" key="1">
    <citation type="journal article" date="2023" name="Sci. Data">
        <title>Genome assembly of the Korean intertidal mud-creeper Batillaria attramentaria.</title>
        <authorList>
            <person name="Patra A.K."/>
            <person name="Ho P.T."/>
            <person name="Jun S."/>
            <person name="Lee S.J."/>
            <person name="Kim Y."/>
            <person name="Won Y.J."/>
        </authorList>
    </citation>
    <scope>NUCLEOTIDE SEQUENCE [LARGE SCALE GENOMIC DNA]</scope>
    <source>
        <strain evidence="4">Wonlab-2016</strain>
    </source>
</reference>
<keyword evidence="5" id="KW-1185">Reference proteome</keyword>
<proteinExistence type="inferred from homology"/>
<comment type="similarity">
    <text evidence="1">Belongs to the CCM2 family.</text>
</comment>
<dbReference type="InterPro" id="IPR006020">
    <property type="entry name" value="PTB/PI_dom"/>
</dbReference>
<feature type="domain" description="PID" evidence="3">
    <location>
        <begin position="145"/>
        <end position="223"/>
    </location>
</feature>
<evidence type="ECO:0000313" key="4">
    <source>
        <dbReference type="EMBL" id="KAK7485330.1"/>
    </source>
</evidence>
<feature type="compositionally biased region" description="Basic and acidic residues" evidence="2">
    <location>
        <begin position="56"/>
        <end position="65"/>
    </location>
</feature>
<dbReference type="Proteomes" id="UP001519460">
    <property type="component" value="Unassembled WGS sequence"/>
</dbReference>
<feature type="region of interest" description="Disordered" evidence="2">
    <location>
        <begin position="26"/>
        <end position="65"/>
    </location>
</feature>
<feature type="compositionally biased region" description="Low complexity" evidence="2">
    <location>
        <begin position="389"/>
        <end position="400"/>
    </location>
</feature>
<dbReference type="SUPFAM" id="SSF50729">
    <property type="entry name" value="PH domain-like"/>
    <property type="match status" value="1"/>
</dbReference>
<comment type="caution">
    <text evidence="4">The sequence shown here is derived from an EMBL/GenBank/DDBJ whole genome shotgun (WGS) entry which is preliminary data.</text>
</comment>
<name>A0ABD0KEG6_9CAEN</name>
<dbReference type="Gene3D" id="1.20.1160.20">
    <property type="match status" value="1"/>
</dbReference>
<organism evidence="4 5">
    <name type="scientific">Batillaria attramentaria</name>
    <dbReference type="NCBI Taxonomy" id="370345"/>
    <lineage>
        <taxon>Eukaryota</taxon>
        <taxon>Metazoa</taxon>
        <taxon>Spiralia</taxon>
        <taxon>Lophotrochozoa</taxon>
        <taxon>Mollusca</taxon>
        <taxon>Gastropoda</taxon>
        <taxon>Caenogastropoda</taxon>
        <taxon>Sorbeoconcha</taxon>
        <taxon>Cerithioidea</taxon>
        <taxon>Batillariidae</taxon>
        <taxon>Batillaria</taxon>
    </lineage>
</organism>
<accession>A0ABD0KEG6</accession>
<dbReference type="InterPro" id="IPR011993">
    <property type="entry name" value="PH-like_dom_sf"/>
</dbReference>
<dbReference type="InterPro" id="IPR032375">
    <property type="entry name" value="CCM2_C"/>
</dbReference>
<gene>
    <name evidence="4" type="ORF">BaRGS_00023429</name>
</gene>
<evidence type="ECO:0000259" key="3">
    <source>
        <dbReference type="PROSITE" id="PS01179"/>
    </source>
</evidence>
<feature type="region of interest" description="Disordered" evidence="2">
    <location>
        <begin position="373"/>
        <end position="406"/>
    </location>
</feature>
<dbReference type="PANTHER" id="PTHR21642">
    <property type="entry name" value="CEREBRAL CAVERNOUS MALFORMATIONS PROTEIN 2 HOMOLOG"/>
    <property type="match status" value="1"/>
</dbReference>
<dbReference type="Gene3D" id="2.30.29.30">
    <property type="entry name" value="Pleckstrin-homology domain (PH domain)/Phosphotyrosine-binding domain (PTB)"/>
    <property type="match status" value="1"/>
</dbReference>
<dbReference type="AlphaFoldDB" id="A0ABD0KEG6"/>
<protein>
    <recommendedName>
        <fullName evidence="3">PID domain-containing protein</fullName>
    </recommendedName>
</protein>
<sequence>MASFMLKERQLFRQVLKKKSLDASDNGVRYPMADDKRRNKHGFFPKALKPSQWDRGGGRHEVDAFDRDPVRSSSAAKMTPDYPDSSQHLVDDHIERPVFFAGVIDHVAADMDITNRTDVLRIIDKGKKLGVIPMHLRAHDHSAILSLSIYNIKIIKHSTEELLLRIPMHEIAAVCYIKDDKQHLLAIKFGTPEMCQLGVLHCENKPVAEELCSLVGHCFQLIYIGATISILDHSINPSGNPSIGGSTPTAIHEPSVDGSDIHSNQRGTSEGGISTASIGGELLTDYMKKLHKELDAKELKHFAQALQDWQIQHDRFPEFCERVLQLYGESRKHLLAEMLPFIPSDNLTYFEEFLSRNGINLLAESASTLSSSRSNLRSYPTRRSIGEVSTTSSLSNNPTNDDPFSTLLEFSESQFNSVSVDMEPASNIPNADYQ</sequence>
<evidence type="ECO:0000256" key="1">
    <source>
        <dbReference type="ARBA" id="ARBA00010822"/>
    </source>
</evidence>